<dbReference type="InterPro" id="IPR006660">
    <property type="entry name" value="Arsenate_reductase-like"/>
</dbReference>
<dbReference type="AlphaFoldDB" id="A0A919AXW2"/>
<evidence type="ECO:0000256" key="2">
    <source>
        <dbReference type="PROSITE-ProRule" id="PRU01282"/>
    </source>
</evidence>
<name>A0A919AXW2_9PROT</name>
<dbReference type="PANTHER" id="PTHR30041">
    <property type="entry name" value="ARSENATE REDUCTASE"/>
    <property type="match status" value="1"/>
</dbReference>
<dbReference type="Proteomes" id="UP000630923">
    <property type="component" value="Unassembled WGS sequence"/>
</dbReference>
<dbReference type="SUPFAM" id="SSF52833">
    <property type="entry name" value="Thioredoxin-like"/>
    <property type="match status" value="1"/>
</dbReference>
<comment type="caution">
    <text evidence="3">The sequence shown here is derived from an EMBL/GenBank/DDBJ whole genome shotgun (WGS) entry which is preliminary data.</text>
</comment>
<dbReference type="PANTHER" id="PTHR30041:SF8">
    <property type="entry name" value="PROTEIN YFFB"/>
    <property type="match status" value="1"/>
</dbReference>
<evidence type="ECO:0000313" key="3">
    <source>
        <dbReference type="EMBL" id="GHF30944.1"/>
    </source>
</evidence>
<proteinExistence type="inferred from homology"/>
<comment type="similarity">
    <text evidence="1 2">Belongs to the ArsC family.</text>
</comment>
<dbReference type="EMBL" id="BNCI01000002">
    <property type="protein sequence ID" value="GHF30944.1"/>
    <property type="molecule type" value="Genomic_DNA"/>
</dbReference>
<keyword evidence="4" id="KW-1185">Reference proteome</keyword>
<protein>
    <submittedName>
        <fullName evidence="3">Arsenate reductase</fullName>
    </submittedName>
</protein>
<evidence type="ECO:0000256" key="1">
    <source>
        <dbReference type="ARBA" id="ARBA00007198"/>
    </source>
</evidence>
<organism evidence="3 4">
    <name type="scientific">Kordiimonas sediminis</name>
    <dbReference type="NCBI Taxonomy" id="1735581"/>
    <lineage>
        <taxon>Bacteria</taxon>
        <taxon>Pseudomonadati</taxon>
        <taxon>Pseudomonadota</taxon>
        <taxon>Alphaproteobacteria</taxon>
        <taxon>Kordiimonadales</taxon>
        <taxon>Kordiimonadaceae</taxon>
        <taxon>Kordiimonas</taxon>
    </lineage>
</organism>
<dbReference type="InterPro" id="IPR036249">
    <property type="entry name" value="Thioredoxin-like_sf"/>
</dbReference>
<accession>A0A919AXW2</accession>
<sequence>MDAEGTAYNYHDFRKDGLDLALVERMLAGVGADTLVNKRGTTWRKLTDEQKAAVETDQVASLLVANDALIKRPVWEKDGVFRTGFAAKDMDALQTWLKS</sequence>
<dbReference type="Pfam" id="PF03960">
    <property type="entry name" value="ArsC"/>
    <property type="match status" value="1"/>
</dbReference>
<reference evidence="3" key="2">
    <citation type="submission" date="2020-09" db="EMBL/GenBank/DDBJ databases">
        <authorList>
            <person name="Sun Q."/>
            <person name="Kim S."/>
        </authorList>
    </citation>
    <scope>NUCLEOTIDE SEQUENCE</scope>
    <source>
        <strain evidence="3">KCTC 42590</strain>
    </source>
</reference>
<dbReference type="Gene3D" id="3.40.30.10">
    <property type="entry name" value="Glutaredoxin"/>
    <property type="match status" value="1"/>
</dbReference>
<evidence type="ECO:0000313" key="4">
    <source>
        <dbReference type="Proteomes" id="UP000630923"/>
    </source>
</evidence>
<reference evidence="3" key="1">
    <citation type="journal article" date="2014" name="Int. J. Syst. Evol. Microbiol.">
        <title>Complete genome sequence of Corynebacterium casei LMG S-19264T (=DSM 44701T), isolated from a smear-ripened cheese.</title>
        <authorList>
            <consortium name="US DOE Joint Genome Institute (JGI-PGF)"/>
            <person name="Walter F."/>
            <person name="Albersmeier A."/>
            <person name="Kalinowski J."/>
            <person name="Ruckert C."/>
        </authorList>
    </citation>
    <scope>NUCLEOTIDE SEQUENCE</scope>
    <source>
        <strain evidence="3">KCTC 42590</strain>
    </source>
</reference>
<gene>
    <name evidence="3" type="ORF">GCM10017044_27940</name>
</gene>
<dbReference type="PROSITE" id="PS51353">
    <property type="entry name" value="ARSC"/>
    <property type="match status" value="1"/>
</dbReference>